<proteinExistence type="predicted"/>
<feature type="transmembrane region" description="Helical" evidence="1">
    <location>
        <begin position="382"/>
        <end position="406"/>
    </location>
</feature>
<keyword evidence="1" id="KW-0812">Transmembrane</keyword>
<dbReference type="EMBL" id="PYSW02000014">
    <property type="protein sequence ID" value="KAG2386908.1"/>
    <property type="molecule type" value="Genomic_DNA"/>
</dbReference>
<reference evidence="2 3" key="1">
    <citation type="journal article" date="2018" name="BMC Genomics">
        <title>The genome of Naegleria lovaniensis, the basis for a comparative approach to unravel pathogenicity factors of the human pathogenic amoeba N. fowleri.</title>
        <authorList>
            <person name="Liechti N."/>
            <person name="Schurch N."/>
            <person name="Bruggmann R."/>
            <person name="Wittwer M."/>
        </authorList>
    </citation>
    <scope>NUCLEOTIDE SEQUENCE [LARGE SCALE GENOMIC DNA]</scope>
    <source>
        <strain evidence="2 3">ATCC 30569</strain>
    </source>
</reference>
<dbReference type="GeneID" id="68094399"/>
<accession>A0AA88GW16</accession>
<feature type="transmembrane region" description="Helical" evidence="1">
    <location>
        <begin position="305"/>
        <end position="331"/>
    </location>
</feature>
<dbReference type="AlphaFoldDB" id="A0AA88GW16"/>
<evidence type="ECO:0000313" key="3">
    <source>
        <dbReference type="Proteomes" id="UP000816034"/>
    </source>
</evidence>
<keyword evidence="3" id="KW-1185">Reference proteome</keyword>
<name>A0AA88GW16_NAELO</name>
<dbReference type="RefSeq" id="XP_044550900.1">
    <property type="nucleotide sequence ID" value="XM_044691306.1"/>
</dbReference>
<dbReference type="Proteomes" id="UP000816034">
    <property type="component" value="Unassembled WGS sequence"/>
</dbReference>
<sequence length="468" mass="53406">MSVTLVSPNSTTTMESSSENNLFIMMAKPSKQYRGSNIYPDTVEFSQRMQFCSNLSIDMIHTNFYQDITTNIPNSFSCEKVEFPQSLYFIRPTVGGKEVLYERFSPSHDRDICQVVHKWEQLLNLNCSSLLCHSREKYLESYIHGNTNGETSIYDWINYCRYCNIATKINYVQDGCQIADATVSNILTEFPSSIKYCGYLQFGIPIVFGVSLFDRSYTIMCYCVKDNYFSLYCSYTNQEEILSDAMVYIGLLAHFLSFLVSYFVGMFVIMQHVSLICAYTSLLTWILYWFYLVRYLKTKQTTSAYCSYLLLFVGFVFVLTAMVGASLGLLADSWSLNAYNINVLNYVQSGVGILAVLSFIGVAIWMNVVISRMSDIKLIHTSFLRFVIFASLILTFMSVSFSVTAFMNAPLNDTTNGVFIFLTNALLVSLMIGLSVIEFDKSELLEFYGCCCRCSYSRNKQIKILQIC</sequence>
<protein>
    <submittedName>
        <fullName evidence="2">Uncharacterized protein</fullName>
    </submittedName>
</protein>
<feature type="transmembrane region" description="Helical" evidence="1">
    <location>
        <begin position="273"/>
        <end position="293"/>
    </location>
</feature>
<evidence type="ECO:0000313" key="2">
    <source>
        <dbReference type="EMBL" id="KAG2386908.1"/>
    </source>
</evidence>
<evidence type="ECO:0000256" key="1">
    <source>
        <dbReference type="SAM" id="Phobius"/>
    </source>
</evidence>
<feature type="transmembrane region" description="Helical" evidence="1">
    <location>
        <begin position="245"/>
        <end position="267"/>
    </location>
</feature>
<comment type="caution">
    <text evidence="2">The sequence shown here is derived from an EMBL/GenBank/DDBJ whole genome shotgun (WGS) entry which is preliminary data.</text>
</comment>
<organism evidence="2 3">
    <name type="scientific">Naegleria lovaniensis</name>
    <name type="common">Amoeba</name>
    <dbReference type="NCBI Taxonomy" id="51637"/>
    <lineage>
        <taxon>Eukaryota</taxon>
        <taxon>Discoba</taxon>
        <taxon>Heterolobosea</taxon>
        <taxon>Tetramitia</taxon>
        <taxon>Eutetramitia</taxon>
        <taxon>Vahlkampfiidae</taxon>
        <taxon>Naegleria</taxon>
    </lineage>
</organism>
<feature type="transmembrane region" description="Helical" evidence="1">
    <location>
        <begin position="351"/>
        <end position="370"/>
    </location>
</feature>
<feature type="transmembrane region" description="Helical" evidence="1">
    <location>
        <begin position="418"/>
        <end position="437"/>
    </location>
</feature>
<keyword evidence="1" id="KW-0472">Membrane</keyword>
<keyword evidence="1" id="KW-1133">Transmembrane helix</keyword>
<gene>
    <name evidence="2" type="ORF">C9374_001943</name>
</gene>